<evidence type="ECO:0000313" key="1">
    <source>
        <dbReference type="EMBL" id="OHA66463.1"/>
    </source>
</evidence>
<gene>
    <name evidence="1" type="ORF">A3C04_01425</name>
</gene>
<dbReference type="Proteomes" id="UP000178092">
    <property type="component" value="Unassembled WGS sequence"/>
</dbReference>
<sequence>MYNTRVRRNAQIIGGYMVEFQGKTAILVMPTNSMIQHFKELLEPMGIKIIGTGCSQFEWQELLGKKEVPSYIIIAYNMGAMAGDGLWLAEYHVRHLRPEKIFIVQTPPLERWSGIPLSYITISAEVSAEEFKKLLMKK</sequence>
<dbReference type="EMBL" id="MHTV01000033">
    <property type="protein sequence ID" value="OHA66463.1"/>
    <property type="molecule type" value="Genomic_DNA"/>
</dbReference>
<evidence type="ECO:0008006" key="3">
    <source>
        <dbReference type="Google" id="ProtNLM"/>
    </source>
</evidence>
<proteinExistence type="predicted"/>
<accession>A0A1G2R107</accession>
<evidence type="ECO:0000313" key="2">
    <source>
        <dbReference type="Proteomes" id="UP000178092"/>
    </source>
</evidence>
<dbReference type="AlphaFoldDB" id="A0A1G2R107"/>
<organism evidence="1 2">
    <name type="scientific">Candidatus Wildermuthbacteria bacterium RIFCSPHIGHO2_02_FULL_45_25</name>
    <dbReference type="NCBI Taxonomy" id="1802450"/>
    <lineage>
        <taxon>Bacteria</taxon>
        <taxon>Candidatus Wildermuthiibacteriota</taxon>
    </lineage>
</organism>
<comment type="caution">
    <text evidence="1">The sequence shown here is derived from an EMBL/GenBank/DDBJ whole genome shotgun (WGS) entry which is preliminary data.</text>
</comment>
<name>A0A1G2R107_9BACT</name>
<protein>
    <recommendedName>
        <fullName evidence="3">Response regulatory domain-containing protein</fullName>
    </recommendedName>
</protein>
<reference evidence="1 2" key="1">
    <citation type="journal article" date="2016" name="Nat. Commun.">
        <title>Thousands of microbial genomes shed light on interconnected biogeochemical processes in an aquifer system.</title>
        <authorList>
            <person name="Anantharaman K."/>
            <person name="Brown C.T."/>
            <person name="Hug L.A."/>
            <person name="Sharon I."/>
            <person name="Castelle C.J."/>
            <person name="Probst A.J."/>
            <person name="Thomas B.C."/>
            <person name="Singh A."/>
            <person name="Wilkins M.J."/>
            <person name="Karaoz U."/>
            <person name="Brodie E.L."/>
            <person name="Williams K.H."/>
            <person name="Hubbard S.S."/>
            <person name="Banfield J.F."/>
        </authorList>
    </citation>
    <scope>NUCLEOTIDE SEQUENCE [LARGE SCALE GENOMIC DNA]</scope>
</reference>